<sequence length="73" mass="8228">MEMDENDDQDDDVQSSLPKRNPRAVQRTADTAKKAFLKLLLRLRRVILQMLAEAPLLTFTPCSLALVLGSMNL</sequence>
<keyword evidence="2" id="KW-0472">Membrane</keyword>
<proteinExistence type="predicted"/>
<feature type="region of interest" description="Disordered" evidence="1">
    <location>
        <begin position="1"/>
        <end position="28"/>
    </location>
</feature>
<dbReference type="Proteomes" id="UP000054107">
    <property type="component" value="Unassembled WGS sequence"/>
</dbReference>
<feature type="transmembrane region" description="Helical" evidence="2">
    <location>
        <begin position="46"/>
        <end position="68"/>
    </location>
</feature>
<protein>
    <submittedName>
        <fullName evidence="3">Uncharacterized protein</fullName>
    </submittedName>
</protein>
<organism evidence="3 4">
    <name type="scientific">Parasitella parasitica</name>
    <dbReference type="NCBI Taxonomy" id="35722"/>
    <lineage>
        <taxon>Eukaryota</taxon>
        <taxon>Fungi</taxon>
        <taxon>Fungi incertae sedis</taxon>
        <taxon>Mucoromycota</taxon>
        <taxon>Mucoromycotina</taxon>
        <taxon>Mucoromycetes</taxon>
        <taxon>Mucorales</taxon>
        <taxon>Mucorineae</taxon>
        <taxon>Mucoraceae</taxon>
        <taxon>Parasitella</taxon>
    </lineage>
</organism>
<keyword evidence="2" id="KW-0812">Transmembrane</keyword>
<evidence type="ECO:0000256" key="2">
    <source>
        <dbReference type="SAM" id="Phobius"/>
    </source>
</evidence>
<dbReference type="EMBL" id="LN733056">
    <property type="protein sequence ID" value="CEP16294.1"/>
    <property type="molecule type" value="Genomic_DNA"/>
</dbReference>
<name>A0A0B7NMX6_9FUNG</name>
<evidence type="ECO:0000313" key="4">
    <source>
        <dbReference type="Proteomes" id="UP000054107"/>
    </source>
</evidence>
<evidence type="ECO:0000313" key="3">
    <source>
        <dbReference type="EMBL" id="CEP16294.1"/>
    </source>
</evidence>
<evidence type="ECO:0000256" key="1">
    <source>
        <dbReference type="SAM" id="MobiDB-lite"/>
    </source>
</evidence>
<keyword evidence="2" id="KW-1133">Transmembrane helix</keyword>
<reference evidence="3 4" key="1">
    <citation type="submission" date="2014-09" db="EMBL/GenBank/DDBJ databases">
        <authorList>
            <person name="Ellenberger Sabrina"/>
        </authorList>
    </citation>
    <scope>NUCLEOTIDE SEQUENCE [LARGE SCALE GENOMIC DNA]</scope>
    <source>
        <strain evidence="3 4">CBS 412.66</strain>
    </source>
</reference>
<feature type="compositionally biased region" description="Acidic residues" evidence="1">
    <location>
        <begin position="1"/>
        <end position="13"/>
    </location>
</feature>
<keyword evidence="4" id="KW-1185">Reference proteome</keyword>
<dbReference type="AlphaFoldDB" id="A0A0B7NMX6"/>
<accession>A0A0B7NMX6</accession>
<gene>
    <name evidence="3" type="primary">PARPA_10550.1 scaffold 41189</name>
</gene>